<organism evidence="1 2">
    <name type="scientific">Gigaspora margarita</name>
    <dbReference type="NCBI Taxonomy" id="4874"/>
    <lineage>
        <taxon>Eukaryota</taxon>
        <taxon>Fungi</taxon>
        <taxon>Fungi incertae sedis</taxon>
        <taxon>Mucoromycota</taxon>
        <taxon>Glomeromycotina</taxon>
        <taxon>Glomeromycetes</taxon>
        <taxon>Diversisporales</taxon>
        <taxon>Gigasporaceae</taxon>
        <taxon>Gigaspora</taxon>
    </lineage>
</organism>
<accession>A0ABN7XE92</accession>
<gene>
    <name evidence="1" type="ORF">GMARGA_LOCUS42063</name>
</gene>
<keyword evidence="2" id="KW-1185">Reference proteome</keyword>
<dbReference type="EMBL" id="CAJVQB010121698">
    <property type="protein sequence ID" value="CAG8853242.1"/>
    <property type="molecule type" value="Genomic_DNA"/>
</dbReference>
<dbReference type="Proteomes" id="UP000789901">
    <property type="component" value="Unassembled WGS sequence"/>
</dbReference>
<name>A0ABN7XE92_GIGMA</name>
<evidence type="ECO:0000313" key="2">
    <source>
        <dbReference type="Proteomes" id="UP000789901"/>
    </source>
</evidence>
<sequence length="60" mass="6919">GSTHRNVLRNGKVKMAWLLRQRVARNITLYEIAHSDAMYVCVTDVMCWLVIHIGSFVESE</sequence>
<reference evidence="1 2" key="1">
    <citation type="submission" date="2021-06" db="EMBL/GenBank/DDBJ databases">
        <authorList>
            <person name="Kallberg Y."/>
            <person name="Tangrot J."/>
            <person name="Rosling A."/>
        </authorList>
    </citation>
    <scope>NUCLEOTIDE SEQUENCE [LARGE SCALE GENOMIC DNA]</scope>
    <source>
        <strain evidence="1 2">120-4 pot B 10/14</strain>
    </source>
</reference>
<feature type="non-terminal residue" evidence="1">
    <location>
        <position position="1"/>
    </location>
</feature>
<comment type="caution">
    <text evidence="1">The sequence shown here is derived from an EMBL/GenBank/DDBJ whole genome shotgun (WGS) entry which is preliminary data.</text>
</comment>
<evidence type="ECO:0000313" key="1">
    <source>
        <dbReference type="EMBL" id="CAG8853242.1"/>
    </source>
</evidence>
<feature type="non-terminal residue" evidence="1">
    <location>
        <position position="60"/>
    </location>
</feature>
<proteinExistence type="predicted"/>
<protein>
    <submittedName>
        <fullName evidence="1">9536_t:CDS:1</fullName>
    </submittedName>
</protein>